<organism evidence="1 2">
    <name type="scientific">Calycina marina</name>
    <dbReference type="NCBI Taxonomy" id="1763456"/>
    <lineage>
        <taxon>Eukaryota</taxon>
        <taxon>Fungi</taxon>
        <taxon>Dikarya</taxon>
        <taxon>Ascomycota</taxon>
        <taxon>Pezizomycotina</taxon>
        <taxon>Leotiomycetes</taxon>
        <taxon>Helotiales</taxon>
        <taxon>Pezizellaceae</taxon>
        <taxon>Calycina</taxon>
    </lineage>
</organism>
<sequence>MISHSTSKDPAEAYCGRVTGISEDDFLEVTETSDGLKLSKRGWSGEDREKDPDLSRYMEETWAKVSNLVRSIETHGDMVDTTKEELLCNANVEKILGKEIRITASNIKEFQRKISDFIDTTESQDTDGTNYTAWAFTQKVEIWAPLELLKCGIVLIDFSRNRDSNSDWNAVAAEQSKQLNITCVAKVGRAADDENAYDTLSKETCGALQLGVVLSNSFFVVSKMD</sequence>
<dbReference type="AlphaFoldDB" id="A0A9P7Z5E5"/>
<gene>
    <name evidence="1" type="ORF">BJ878DRAFT_562501</name>
</gene>
<dbReference type="OrthoDB" id="3598281at2759"/>
<evidence type="ECO:0000313" key="2">
    <source>
        <dbReference type="Proteomes" id="UP000887226"/>
    </source>
</evidence>
<dbReference type="PANTHER" id="PTHR36681:SF3">
    <property type="entry name" value="NUCLEAR GTPASE, GERMINAL CENTER-ASSOCIATED, TANDEM DUPLICATE 3"/>
    <property type="match status" value="1"/>
</dbReference>
<proteinExistence type="predicted"/>
<dbReference type="EMBL" id="MU253825">
    <property type="protein sequence ID" value="KAG9245918.1"/>
    <property type="molecule type" value="Genomic_DNA"/>
</dbReference>
<dbReference type="PANTHER" id="PTHR36681">
    <property type="entry name" value="NUCLEAR GTPASE, GERMINAL CENTER-ASSOCIATED, TANDEM DUPLICATE 3"/>
    <property type="match status" value="1"/>
</dbReference>
<evidence type="ECO:0000313" key="1">
    <source>
        <dbReference type="EMBL" id="KAG9245918.1"/>
    </source>
</evidence>
<comment type="caution">
    <text evidence="1">The sequence shown here is derived from an EMBL/GenBank/DDBJ whole genome shotgun (WGS) entry which is preliminary data.</text>
</comment>
<name>A0A9P7Z5E5_9HELO</name>
<keyword evidence="2" id="KW-1185">Reference proteome</keyword>
<accession>A0A9P7Z5E5</accession>
<dbReference type="Proteomes" id="UP000887226">
    <property type="component" value="Unassembled WGS sequence"/>
</dbReference>
<protein>
    <submittedName>
        <fullName evidence="1">Uncharacterized protein</fullName>
    </submittedName>
</protein>
<reference evidence="1" key="1">
    <citation type="journal article" date="2021" name="IMA Fungus">
        <title>Genomic characterization of three marine fungi, including Emericellopsis atlantica sp. nov. with signatures of a generalist lifestyle and marine biomass degradation.</title>
        <authorList>
            <person name="Hagestad O.C."/>
            <person name="Hou L."/>
            <person name="Andersen J.H."/>
            <person name="Hansen E.H."/>
            <person name="Altermark B."/>
            <person name="Li C."/>
            <person name="Kuhnert E."/>
            <person name="Cox R.J."/>
            <person name="Crous P.W."/>
            <person name="Spatafora J.W."/>
            <person name="Lail K."/>
            <person name="Amirebrahimi M."/>
            <person name="Lipzen A."/>
            <person name="Pangilinan J."/>
            <person name="Andreopoulos W."/>
            <person name="Hayes R.D."/>
            <person name="Ng V."/>
            <person name="Grigoriev I.V."/>
            <person name="Jackson S.A."/>
            <person name="Sutton T.D.S."/>
            <person name="Dobson A.D.W."/>
            <person name="Rama T."/>
        </authorList>
    </citation>
    <scope>NUCLEOTIDE SEQUENCE</scope>
    <source>
        <strain evidence="1">TRa3180A</strain>
    </source>
</reference>